<dbReference type="Proteomes" id="UP001281761">
    <property type="component" value="Unassembled WGS sequence"/>
</dbReference>
<protein>
    <submittedName>
        <fullName evidence="1">Uncharacterized protein</fullName>
    </submittedName>
</protein>
<dbReference type="InterPro" id="IPR043136">
    <property type="entry name" value="B30.2/SPRY_sf"/>
</dbReference>
<accession>A0ABQ9XD28</accession>
<reference evidence="1 2" key="1">
    <citation type="journal article" date="2022" name="bioRxiv">
        <title>Genomics of Preaxostyla Flagellates Illuminates Evolutionary Transitions and the Path Towards Mitochondrial Loss.</title>
        <authorList>
            <person name="Novak L.V.F."/>
            <person name="Treitli S.C."/>
            <person name="Pyrih J."/>
            <person name="Halakuc P."/>
            <person name="Pipaliya S.V."/>
            <person name="Vacek V."/>
            <person name="Brzon O."/>
            <person name="Soukal P."/>
            <person name="Eme L."/>
            <person name="Dacks J.B."/>
            <person name="Karnkowska A."/>
            <person name="Elias M."/>
            <person name="Hampl V."/>
        </authorList>
    </citation>
    <scope>NUCLEOTIDE SEQUENCE [LARGE SCALE GENOMIC DNA]</scope>
    <source>
        <strain evidence="1">NAU3</strain>
        <tissue evidence="1">Gut</tissue>
    </source>
</reference>
<gene>
    <name evidence="1" type="ORF">BLNAU_14647</name>
</gene>
<name>A0ABQ9XD28_9EUKA</name>
<evidence type="ECO:0000313" key="2">
    <source>
        <dbReference type="Proteomes" id="UP001281761"/>
    </source>
</evidence>
<comment type="caution">
    <text evidence="1">The sequence shown here is derived from an EMBL/GenBank/DDBJ whole genome shotgun (WGS) entry which is preliminary data.</text>
</comment>
<dbReference type="Gene3D" id="2.60.120.920">
    <property type="match status" value="1"/>
</dbReference>
<sequence>MSPEPTVTPEPPSTVERTPLQFRLRLEQNTSSQRPFIQSVHQCQCQPQENNPTFLHTCGLQTAEWSQTHYSRVCIDVLDGENSIHLSEGVFRITFVFHASHQKGVVALYVPSPEPMLDRETGWKKDEFAFWAGGQITCNGVSFHKNNAWNDGDQVTIELNMSSPRRTARLLINEQQQQTYFTGLPESLVFCAHSFLKGSSVTVQSLERLSLPLTTHGRRSLAYDPEVDFSKSTGYHWW</sequence>
<dbReference type="EMBL" id="JARBJD010000136">
    <property type="protein sequence ID" value="KAK2950406.1"/>
    <property type="molecule type" value="Genomic_DNA"/>
</dbReference>
<organism evidence="1 2">
    <name type="scientific">Blattamonas nauphoetae</name>
    <dbReference type="NCBI Taxonomy" id="2049346"/>
    <lineage>
        <taxon>Eukaryota</taxon>
        <taxon>Metamonada</taxon>
        <taxon>Preaxostyla</taxon>
        <taxon>Oxymonadida</taxon>
        <taxon>Blattamonas</taxon>
    </lineage>
</organism>
<keyword evidence="2" id="KW-1185">Reference proteome</keyword>
<evidence type="ECO:0000313" key="1">
    <source>
        <dbReference type="EMBL" id="KAK2950406.1"/>
    </source>
</evidence>
<proteinExistence type="predicted"/>